<dbReference type="SUPFAM" id="SSF51556">
    <property type="entry name" value="Metallo-dependent hydrolases"/>
    <property type="match status" value="1"/>
</dbReference>
<dbReference type="SUPFAM" id="SSF51338">
    <property type="entry name" value="Composite domain of metallo-dependent hydrolases"/>
    <property type="match status" value="1"/>
</dbReference>
<organism evidence="2 3">
    <name type="scientific">Blautia parvula</name>
    <dbReference type="NCBI Taxonomy" id="2877527"/>
    <lineage>
        <taxon>Bacteria</taxon>
        <taxon>Bacillati</taxon>
        <taxon>Bacillota</taxon>
        <taxon>Clostridia</taxon>
        <taxon>Lachnospirales</taxon>
        <taxon>Lachnospiraceae</taxon>
        <taxon>Blautia</taxon>
    </lineage>
</organism>
<dbReference type="InterPro" id="IPR013108">
    <property type="entry name" value="Amidohydro_3"/>
</dbReference>
<dbReference type="Gene3D" id="3.20.20.140">
    <property type="entry name" value="Metal-dependent hydrolases"/>
    <property type="match status" value="1"/>
</dbReference>
<dbReference type="Pfam" id="PF07969">
    <property type="entry name" value="Amidohydro_3"/>
    <property type="match status" value="1"/>
</dbReference>
<comment type="caution">
    <text evidence="2">The sequence shown here is derived from an EMBL/GenBank/DDBJ whole genome shotgun (WGS) entry which is preliminary data.</text>
</comment>
<sequence>MEKKYSKVIAAKHLFDSVRDDSYEGYICLKDNVIVKAGTGAPTQEITDQADEFLQFDEELVMPGITDTHTFFTGYAVFYVGADMSDVTDNGQGLKTLQNYEGGKGSEGAILGHGWIPEKWNQAEGEKMLEAEYPDRPVILFAADRSTCIMNRKARETYGFTPESCYPESYHRIMREYLNDRGFIEKEFSDYMKMMNSRGVTTVKEMGFDDFYGFTDYLKEMEDSEDLHLRFFFMSQPVGQRMNLPYARKMREKFTGDKVRFSGFNRMTDGTIAANKGDLKKPYEGQTFTCTLDILYDEIEADVLAADAEDFRWSLHAQGDGAVGKITQIYDKCKKEDGQLKNRHAITDMEFTDPVDLERLGALGVTAELYFQIMSLDPAEVLLDNISRTIGFERRKNYWNRRKMQDSGMILSGATDLPLLITSLPESIYYSCGGYLDGLDTPFQPENTITVSEMLKAWTIGGARNLSMEDKLGTLEEGKLADITVFDRDFLYADSANVKSAGVVMTIMDGKTVYKK</sequence>
<dbReference type="Gene3D" id="2.30.40.10">
    <property type="entry name" value="Urease, subunit C, domain 1"/>
    <property type="match status" value="1"/>
</dbReference>
<evidence type="ECO:0000313" key="2">
    <source>
        <dbReference type="EMBL" id="GAA6500751.1"/>
    </source>
</evidence>
<protein>
    <submittedName>
        <fullName evidence="2">Amidohydrolase family protein</fullName>
    </submittedName>
</protein>
<dbReference type="PANTHER" id="PTHR22642:SF2">
    <property type="entry name" value="PROTEIN LONG AFTER FAR-RED 3"/>
    <property type="match status" value="1"/>
</dbReference>
<accession>A0ABQ0BW50</accession>
<proteinExistence type="predicted"/>
<dbReference type="Gene3D" id="3.10.310.70">
    <property type="match status" value="1"/>
</dbReference>
<gene>
    <name evidence="2" type="ORF">K340107D12_35670</name>
</gene>
<evidence type="ECO:0000313" key="3">
    <source>
        <dbReference type="Proteomes" id="UP001600941"/>
    </source>
</evidence>
<dbReference type="InterPro" id="IPR032466">
    <property type="entry name" value="Metal_Hydrolase"/>
</dbReference>
<dbReference type="EMBL" id="BAABZQ010000001">
    <property type="protein sequence ID" value="GAA6500751.1"/>
    <property type="molecule type" value="Genomic_DNA"/>
</dbReference>
<dbReference type="PANTHER" id="PTHR22642">
    <property type="entry name" value="IMIDAZOLONEPROPIONASE"/>
    <property type="match status" value="1"/>
</dbReference>
<keyword evidence="3" id="KW-1185">Reference proteome</keyword>
<evidence type="ECO:0000259" key="1">
    <source>
        <dbReference type="Pfam" id="PF07969"/>
    </source>
</evidence>
<dbReference type="Proteomes" id="UP001600941">
    <property type="component" value="Unassembled WGS sequence"/>
</dbReference>
<feature type="domain" description="Amidohydrolase 3" evidence="1">
    <location>
        <begin position="60"/>
        <end position="514"/>
    </location>
</feature>
<dbReference type="RefSeq" id="WP_227210114.1">
    <property type="nucleotide sequence ID" value="NZ_BAABZQ010000001.1"/>
</dbReference>
<reference evidence="2 3" key="1">
    <citation type="submission" date="2024-04" db="EMBL/GenBank/DDBJ databases">
        <title>Defined microbial consortia suppress multidrug-resistant proinflammatory Enterobacteriaceae via ecological control.</title>
        <authorList>
            <person name="Furuichi M."/>
            <person name="Kawaguchi T."/>
            <person name="Pust M."/>
            <person name="Yasuma K."/>
            <person name="Plichta D."/>
            <person name="Hasegawa N."/>
            <person name="Ohya T."/>
            <person name="Bhattarai S."/>
            <person name="Sasajima S."/>
            <person name="Aoto Y."/>
            <person name="Tuganbaev T."/>
            <person name="Yaginuma M."/>
            <person name="Ueda M."/>
            <person name="Okahashi N."/>
            <person name="Amafuji K."/>
            <person name="Kiridooshi Y."/>
            <person name="Sugita K."/>
            <person name="Strazar M."/>
            <person name="Skelly A."/>
            <person name="Suda W."/>
            <person name="Hattori M."/>
            <person name="Nakamoto N."/>
            <person name="Caballero S."/>
            <person name="Norman J."/>
            <person name="Olle B."/>
            <person name="Tanoue T."/>
            <person name="Arita M."/>
            <person name="Bucci V."/>
            <person name="Atarashi K."/>
            <person name="Xavier R."/>
            <person name="Honda K."/>
        </authorList>
    </citation>
    <scope>NUCLEOTIDE SEQUENCE [LARGE SCALE GENOMIC DNA]</scope>
    <source>
        <strain evidence="3">k34-0107-D12</strain>
    </source>
</reference>
<name>A0ABQ0BW50_9FIRM</name>
<dbReference type="InterPro" id="IPR011059">
    <property type="entry name" value="Metal-dep_hydrolase_composite"/>
</dbReference>